<proteinExistence type="predicted"/>
<reference evidence="2" key="1">
    <citation type="submission" date="2022-07" db="EMBL/GenBank/DDBJ databases">
        <authorList>
            <person name="Macas J."/>
            <person name="Novak P."/>
            <person name="Neumann P."/>
        </authorList>
    </citation>
    <scope>NUCLEOTIDE SEQUENCE</scope>
</reference>
<gene>
    <name evidence="2" type="ORF">CEURO_LOCUS12627</name>
</gene>
<comment type="caution">
    <text evidence="2">The sequence shown here is derived from an EMBL/GenBank/DDBJ whole genome shotgun (WGS) entry which is preliminary data.</text>
</comment>
<feature type="region of interest" description="Disordered" evidence="1">
    <location>
        <begin position="667"/>
        <end position="687"/>
    </location>
</feature>
<sequence>MFADFHLPYAWRRDNQRYDRKAPRWKSPGYVYIYGTHSDPRTWNGQRRNSPRFYNHRTHQEPPSAWRGEQNSQWNYPGNIHNHGSLREPPTVNRQGRHSIRFYIHNQASAGGFQDKYFYNFHNPNRGNHRGNHSWGRQQEAQGFNEYQPKRPSRYSPNTSDLEGSWCIIKNRRTARPQRRFSGTEGPPGMSNRFICLDMEDEPSFQTQEFEPYGLNHPNSSLYDYQRKERESYTDWGKYKRNPKNPTLENPTWESVVPKLGWEGGDRLIQKNNQTGEVAGKMGEGGDRLSPVKTPEIRPEDPQVSTTESLYDVFANQLHPPNVRSLAQERAESYPSYPPQKERSKIITWADTLKSGKASLTGVHTQHQDPIAPIQSTSSLKSLSLEEHPRLGSVNSPRGDLLDERDTIHIKDSQKLNFFAQGFDRIKIESKLFQFAVSNKEIIIVEIKDSLLSKINFRSDLSPHIIQFISEISNANCNQRRKFGHITVSSESNKAGGFLKIAKERGSFIHAPMGPKKSNLFKFIKFFSNFVGLQKSLQDDLISFQRSSPTFEVEESTSISKLIFNSQIQESTTGNQQVHSPTRQPQLSPIQAYSGVSDGFDHSDDSFFSDDFLGHATESDRRPPISIQEEIRKSEFNKAICRKASFVTSENYLPIENLNTQLKIYRKSQKNKRRHNMSTRSQTRDFP</sequence>
<keyword evidence="3" id="KW-1185">Reference proteome</keyword>
<dbReference type="EMBL" id="CAMAPE010000031">
    <property type="protein sequence ID" value="CAH9094197.1"/>
    <property type="molecule type" value="Genomic_DNA"/>
</dbReference>
<dbReference type="Proteomes" id="UP001152484">
    <property type="component" value="Unassembled WGS sequence"/>
</dbReference>
<dbReference type="AlphaFoldDB" id="A0A9P1ECE9"/>
<feature type="region of interest" description="Disordered" evidence="1">
    <location>
        <begin position="277"/>
        <end position="304"/>
    </location>
</feature>
<feature type="compositionally biased region" description="Basic residues" evidence="1">
    <location>
        <begin position="667"/>
        <end position="677"/>
    </location>
</feature>
<organism evidence="2 3">
    <name type="scientific">Cuscuta europaea</name>
    <name type="common">European dodder</name>
    <dbReference type="NCBI Taxonomy" id="41803"/>
    <lineage>
        <taxon>Eukaryota</taxon>
        <taxon>Viridiplantae</taxon>
        <taxon>Streptophyta</taxon>
        <taxon>Embryophyta</taxon>
        <taxon>Tracheophyta</taxon>
        <taxon>Spermatophyta</taxon>
        <taxon>Magnoliopsida</taxon>
        <taxon>eudicotyledons</taxon>
        <taxon>Gunneridae</taxon>
        <taxon>Pentapetalae</taxon>
        <taxon>asterids</taxon>
        <taxon>lamiids</taxon>
        <taxon>Solanales</taxon>
        <taxon>Convolvulaceae</taxon>
        <taxon>Cuscuteae</taxon>
        <taxon>Cuscuta</taxon>
        <taxon>Cuscuta subgen. Cuscuta</taxon>
    </lineage>
</organism>
<evidence type="ECO:0000256" key="1">
    <source>
        <dbReference type="SAM" id="MobiDB-lite"/>
    </source>
</evidence>
<accession>A0A9P1ECE9</accession>
<evidence type="ECO:0000313" key="2">
    <source>
        <dbReference type="EMBL" id="CAH9094197.1"/>
    </source>
</evidence>
<evidence type="ECO:0000313" key="3">
    <source>
        <dbReference type="Proteomes" id="UP001152484"/>
    </source>
</evidence>
<protein>
    <submittedName>
        <fullName evidence="2">Uncharacterized protein</fullName>
    </submittedName>
</protein>
<name>A0A9P1ECE9_CUSEU</name>